<evidence type="ECO:0000256" key="2">
    <source>
        <dbReference type="ARBA" id="ARBA00022448"/>
    </source>
</evidence>
<dbReference type="GO" id="GO:0005886">
    <property type="term" value="C:plasma membrane"/>
    <property type="evidence" value="ECO:0007669"/>
    <property type="project" value="UniProtKB-SubCell"/>
</dbReference>
<protein>
    <submittedName>
        <fullName evidence="9">Lactose transport system permease protein LacF</fullName>
    </submittedName>
</protein>
<proteinExistence type="inferred from homology"/>
<dbReference type="InterPro" id="IPR000515">
    <property type="entry name" value="MetI-like"/>
</dbReference>
<evidence type="ECO:0000256" key="5">
    <source>
        <dbReference type="ARBA" id="ARBA00022989"/>
    </source>
</evidence>
<evidence type="ECO:0000313" key="9">
    <source>
        <dbReference type="EMBL" id="SLN74308.1"/>
    </source>
</evidence>
<feature type="transmembrane region" description="Helical" evidence="7">
    <location>
        <begin position="170"/>
        <end position="189"/>
    </location>
</feature>
<evidence type="ECO:0000256" key="3">
    <source>
        <dbReference type="ARBA" id="ARBA00022475"/>
    </source>
</evidence>
<dbReference type="Pfam" id="PF00528">
    <property type="entry name" value="BPD_transp_1"/>
    <property type="match status" value="1"/>
</dbReference>
<evidence type="ECO:0000259" key="8">
    <source>
        <dbReference type="PROSITE" id="PS50928"/>
    </source>
</evidence>
<evidence type="ECO:0000256" key="7">
    <source>
        <dbReference type="RuleBase" id="RU363032"/>
    </source>
</evidence>
<keyword evidence="6 7" id="KW-0472">Membrane</keyword>
<dbReference type="PROSITE" id="PS50928">
    <property type="entry name" value="ABC_TM1"/>
    <property type="match status" value="1"/>
</dbReference>
<dbReference type="InterPro" id="IPR035906">
    <property type="entry name" value="MetI-like_sf"/>
</dbReference>
<comment type="subcellular location">
    <subcellularLocation>
        <location evidence="1 7">Cell membrane</location>
        <topology evidence="1 7">Multi-pass membrane protein</topology>
    </subcellularLocation>
</comment>
<dbReference type="OrthoDB" id="9773727at2"/>
<dbReference type="CDD" id="cd06261">
    <property type="entry name" value="TM_PBP2"/>
    <property type="match status" value="1"/>
</dbReference>
<feature type="domain" description="ABC transmembrane type-1" evidence="8">
    <location>
        <begin position="93"/>
        <end position="304"/>
    </location>
</feature>
<name>A0A1Y5TYS1_9RHOB</name>
<dbReference type="PANTHER" id="PTHR30193">
    <property type="entry name" value="ABC TRANSPORTER PERMEASE PROTEIN"/>
    <property type="match status" value="1"/>
</dbReference>
<dbReference type="PANTHER" id="PTHR30193:SF37">
    <property type="entry name" value="INNER MEMBRANE ABC TRANSPORTER PERMEASE PROTEIN YCJO"/>
    <property type="match status" value="1"/>
</dbReference>
<reference evidence="9 10" key="1">
    <citation type="submission" date="2017-03" db="EMBL/GenBank/DDBJ databases">
        <authorList>
            <person name="Afonso C.L."/>
            <person name="Miller P.J."/>
            <person name="Scott M.A."/>
            <person name="Spackman E."/>
            <person name="Goraichik I."/>
            <person name="Dimitrov K.M."/>
            <person name="Suarez D.L."/>
            <person name="Swayne D.E."/>
        </authorList>
    </citation>
    <scope>NUCLEOTIDE SEQUENCE [LARGE SCALE GENOMIC DNA]</scope>
    <source>
        <strain evidence="9 10">CECT 7023</strain>
    </source>
</reference>
<accession>A0A1Y5TYS1</accession>
<feature type="transmembrane region" description="Helical" evidence="7">
    <location>
        <begin position="97"/>
        <end position="118"/>
    </location>
</feature>
<evidence type="ECO:0000256" key="4">
    <source>
        <dbReference type="ARBA" id="ARBA00022692"/>
    </source>
</evidence>
<keyword evidence="4 7" id="KW-0812">Transmembrane</keyword>
<feature type="transmembrane region" description="Helical" evidence="7">
    <location>
        <begin position="130"/>
        <end position="150"/>
    </location>
</feature>
<feature type="transmembrane region" description="Helical" evidence="7">
    <location>
        <begin position="36"/>
        <end position="59"/>
    </location>
</feature>
<dbReference type="AlphaFoldDB" id="A0A1Y5TYS1"/>
<dbReference type="SUPFAM" id="SSF161098">
    <property type="entry name" value="MetI-like"/>
    <property type="match status" value="1"/>
</dbReference>
<evidence type="ECO:0000256" key="6">
    <source>
        <dbReference type="ARBA" id="ARBA00023136"/>
    </source>
</evidence>
<dbReference type="InterPro" id="IPR051393">
    <property type="entry name" value="ABC_transporter_permease"/>
</dbReference>
<sequence length="316" mass="35248">MTHDRSPEARAPLTELSDAPRPTLAQRVGSKSVAPWIFIAPMLVFGAIFFILPLLYAGYISLTRWNGFTAPRWVGLGNYDYLLFTDPRFWDTFWNTIYFAAGTILIGVPLALVLAYAFTRAYGQAVWRSIYWLPYITNVVAVAYIWQFLLDDSFGLVNRALDAAGLPGPGWLTDPSIAMTTMILIFVWMQLGHNLLLFSAGLAGIDESYYEAARLDGAGERQLFLDITVPMLKPTLLFVLITNFITGLSYFVLMLVMADVAPQGPIKVTGLYMYEMAFSDQRLGRAAAAAYILFTVVLVVTLVQLRVFRRGGVEAH</sequence>
<evidence type="ECO:0000313" key="10">
    <source>
        <dbReference type="Proteomes" id="UP000193900"/>
    </source>
</evidence>
<dbReference type="RefSeq" id="WP_085880533.1">
    <property type="nucleotide sequence ID" value="NZ_FWFZ01000030.1"/>
</dbReference>
<comment type="similarity">
    <text evidence="7">Belongs to the binding-protein-dependent transport system permease family.</text>
</comment>
<feature type="transmembrane region" description="Helical" evidence="7">
    <location>
        <begin position="236"/>
        <end position="258"/>
    </location>
</feature>
<gene>
    <name evidence="9" type="primary">lacF_6</name>
    <name evidence="9" type="ORF">ROA7023_03787</name>
</gene>
<dbReference type="EMBL" id="FWFZ01000030">
    <property type="protein sequence ID" value="SLN74308.1"/>
    <property type="molecule type" value="Genomic_DNA"/>
</dbReference>
<evidence type="ECO:0000256" key="1">
    <source>
        <dbReference type="ARBA" id="ARBA00004651"/>
    </source>
</evidence>
<dbReference type="Gene3D" id="1.10.3720.10">
    <property type="entry name" value="MetI-like"/>
    <property type="match status" value="1"/>
</dbReference>
<keyword evidence="5 7" id="KW-1133">Transmembrane helix</keyword>
<keyword evidence="2 7" id="KW-0813">Transport</keyword>
<keyword evidence="3" id="KW-1003">Cell membrane</keyword>
<organism evidence="9 10">
    <name type="scientific">Roseisalinus antarcticus</name>
    <dbReference type="NCBI Taxonomy" id="254357"/>
    <lineage>
        <taxon>Bacteria</taxon>
        <taxon>Pseudomonadati</taxon>
        <taxon>Pseudomonadota</taxon>
        <taxon>Alphaproteobacteria</taxon>
        <taxon>Rhodobacterales</taxon>
        <taxon>Roseobacteraceae</taxon>
        <taxon>Roseisalinus</taxon>
    </lineage>
</organism>
<feature type="transmembrane region" description="Helical" evidence="7">
    <location>
        <begin position="283"/>
        <end position="303"/>
    </location>
</feature>
<dbReference type="Proteomes" id="UP000193900">
    <property type="component" value="Unassembled WGS sequence"/>
</dbReference>
<keyword evidence="10" id="KW-1185">Reference proteome</keyword>
<dbReference type="GO" id="GO:0055085">
    <property type="term" value="P:transmembrane transport"/>
    <property type="evidence" value="ECO:0007669"/>
    <property type="project" value="InterPro"/>
</dbReference>